<keyword evidence="3" id="KW-1185">Reference proteome</keyword>
<sequence>MRLVIIFPSVIWVYYAYQEYSAFLIFFDYGTATGTMFRPLSSVSWGSALPECDSALLVTGECIRQKCSEERSHRRWLLEQFQPRTSADDKQPAKSRALRSSSH</sequence>
<protein>
    <recommendedName>
        <fullName evidence="4">Secreted protein</fullName>
    </recommendedName>
</protein>
<organism evidence="2 3">
    <name type="scientific">Pleurodeles waltl</name>
    <name type="common">Iberian ribbed newt</name>
    <dbReference type="NCBI Taxonomy" id="8319"/>
    <lineage>
        <taxon>Eukaryota</taxon>
        <taxon>Metazoa</taxon>
        <taxon>Chordata</taxon>
        <taxon>Craniata</taxon>
        <taxon>Vertebrata</taxon>
        <taxon>Euteleostomi</taxon>
        <taxon>Amphibia</taxon>
        <taxon>Batrachia</taxon>
        <taxon>Caudata</taxon>
        <taxon>Salamandroidea</taxon>
        <taxon>Salamandridae</taxon>
        <taxon>Pleurodelinae</taxon>
        <taxon>Pleurodeles</taxon>
    </lineage>
</organism>
<feature type="region of interest" description="Disordered" evidence="1">
    <location>
        <begin position="82"/>
        <end position="103"/>
    </location>
</feature>
<reference evidence="2" key="1">
    <citation type="journal article" date="2022" name="bioRxiv">
        <title>Sequencing and chromosome-scale assembly of the giantPleurodeles waltlgenome.</title>
        <authorList>
            <person name="Brown T."/>
            <person name="Elewa A."/>
            <person name="Iarovenko S."/>
            <person name="Subramanian E."/>
            <person name="Araus A.J."/>
            <person name="Petzold A."/>
            <person name="Susuki M."/>
            <person name="Suzuki K.-i.T."/>
            <person name="Hayashi T."/>
            <person name="Toyoda A."/>
            <person name="Oliveira C."/>
            <person name="Osipova E."/>
            <person name="Leigh N.D."/>
            <person name="Simon A."/>
            <person name="Yun M.H."/>
        </authorList>
    </citation>
    <scope>NUCLEOTIDE SEQUENCE</scope>
    <source>
        <strain evidence="2">20211129_DDA</strain>
        <tissue evidence="2">Liver</tissue>
    </source>
</reference>
<comment type="caution">
    <text evidence="2">The sequence shown here is derived from an EMBL/GenBank/DDBJ whole genome shotgun (WGS) entry which is preliminary data.</text>
</comment>
<dbReference type="AlphaFoldDB" id="A0AAV7NDA5"/>
<evidence type="ECO:0008006" key="4">
    <source>
        <dbReference type="Google" id="ProtNLM"/>
    </source>
</evidence>
<evidence type="ECO:0000313" key="3">
    <source>
        <dbReference type="Proteomes" id="UP001066276"/>
    </source>
</evidence>
<dbReference type="EMBL" id="JANPWB010000012">
    <property type="protein sequence ID" value="KAJ1113471.1"/>
    <property type="molecule type" value="Genomic_DNA"/>
</dbReference>
<gene>
    <name evidence="2" type="ORF">NDU88_001715</name>
</gene>
<dbReference type="Proteomes" id="UP001066276">
    <property type="component" value="Chromosome 8"/>
</dbReference>
<name>A0AAV7NDA5_PLEWA</name>
<evidence type="ECO:0000256" key="1">
    <source>
        <dbReference type="SAM" id="MobiDB-lite"/>
    </source>
</evidence>
<proteinExistence type="predicted"/>
<evidence type="ECO:0000313" key="2">
    <source>
        <dbReference type="EMBL" id="KAJ1113471.1"/>
    </source>
</evidence>
<accession>A0AAV7NDA5</accession>